<proteinExistence type="predicted"/>
<sequence length="190" mass="21413">MSEVLKFAFKGNRDYVHGTSLFNALACAASQQGLAHGKIDVSFKHMIRNPVCVLEQRSPMSEDSVVARVSGQNDEHFVLCLNEASQTETADRQEFDEPEVCRGAVIGDKCIVQENPHHHDRIELLVSLCKKMHQECIDSSKRWVFSRYDGQFPIPTPGKVELRISKQIGTRLTCSDVLVNDQKIATMYFS</sequence>
<organism evidence="1 2">
    <name type="scientific">Marinobacter iranensis</name>
    <dbReference type="NCBI Taxonomy" id="2962607"/>
    <lineage>
        <taxon>Bacteria</taxon>
        <taxon>Pseudomonadati</taxon>
        <taxon>Pseudomonadota</taxon>
        <taxon>Gammaproteobacteria</taxon>
        <taxon>Pseudomonadales</taxon>
        <taxon>Marinobacteraceae</taxon>
        <taxon>Marinobacter</taxon>
    </lineage>
</organism>
<protein>
    <submittedName>
        <fullName evidence="1">Uncharacterized protein</fullName>
    </submittedName>
</protein>
<comment type="caution">
    <text evidence="1">The sequence shown here is derived from an EMBL/GenBank/DDBJ whole genome shotgun (WGS) entry which is preliminary data.</text>
</comment>
<evidence type="ECO:0000313" key="2">
    <source>
        <dbReference type="Proteomes" id="UP001143391"/>
    </source>
</evidence>
<evidence type="ECO:0000313" key="1">
    <source>
        <dbReference type="EMBL" id="MDF0748952.1"/>
    </source>
</evidence>
<dbReference type="EMBL" id="JANCMW010000001">
    <property type="protein sequence ID" value="MDF0748952.1"/>
    <property type="molecule type" value="Genomic_DNA"/>
</dbReference>
<gene>
    <name evidence="1" type="ORF">NLU14_01755</name>
</gene>
<dbReference type="Proteomes" id="UP001143391">
    <property type="component" value="Unassembled WGS sequence"/>
</dbReference>
<dbReference type="RefSeq" id="WP_275704431.1">
    <property type="nucleotide sequence ID" value="NZ_JANCMW010000001.1"/>
</dbReference>
<reference evidence="1" key="1">
    <citation type="submission" date="2022-07" db="EMBL/GenBank/DDBJ databases">
        <title>Marinobacter iranensis a new bacterium isolate from a hipersaline lake in Iran.</title>
        <authorList>
            <person name="Mohammad A.M.A."/>
            <person name="Cristina S.-P."/>
            <person name="Antonio V."/>
        </authorList>
    </citation>
    <scope>NUCLEOTIDE SEQUENCE</scope>
    <source>
        <strain evidence="1">71-i</strain>
    </source>
</reference>
<keyword evidence="2" id="KW-1185">Reference proteome</keyword>
<accession>A0ABT5Y5K5</accession>
<name>A0ABT5Y5K5_9GAMM</name>